<sequence>MKLAEALLTRSDQQKKLASLKQRINANVLVQDGDEPSEDPNDLLKQVFALTQESQKLVLAIHMTNATAKLADGRSLLALLTQRDELVERHKILTSAISNTNREPDRYSSREIKWHKVITVSSLQKQADDISAKLRDLNVLIQATNWQIDLLEM</sequence>
<gene>
    <name evidence="1" type="ORF">EXU28_14605</name>
</gene>
<dbReference type="Pfam" id="PF20935">
    <property type="entry name" value="DUF6847"/>
    <property type="match status" value="1"/>
</dbReference>
<proteinExistence type="predicted"/>
<name>A0A4Q7ADD7_9GAMM</name>
<organism evidence="1 2">
    <name type="scientific">Acinetobacter wuhouensis</name>
    <dbReference type="NCBI Taxonomy" id="1879050"/>
    <lineage>
        <taxon>Bacteria</taxon>
        <taxon>Pseudomonadati</taxon>
        <taxon>Pseudomonadota</taxon>
        <taxon>Gammaproteobacteria</taxon>
        <taxon>Moraxellales</taxon>
        <taxon>Moraxellaceae</taxon>
        <taxon>Acinetobacter</taxon>
    </lineage>
</organism>
<dbReference type="NCBIfam" id="NF038048">
    <property type="entry name" value="DIP1984_fam"/>
    <property type="match status" value="1"/>
</dbReference>
<dbReference type="Gene3D" id="6.10.320.10">
    <property type="match status" value="1"/>
</dbReference>
<keyword evidence="2" id="KW-1185">Reference proteome</keyword>
<protein>
    <submittedName>
        <fullName evidence="1">Septicolysin</fullName>
    </submittedName>
</protein>
<reference evidence="1 2" key="1">
    <citation type="submission" date="2019-02" db="EMBL/GenBank/DDBJ databases">
        <title>The Batch Genome Submission of Acinetobacter spp. strains.</title>
        <authorList>
            <person name="Qin J."/>
            <person name="Hu Y."/>
            <person name="Ye H."/>
            <person name="Wei L."/>
            <person name="Feng Y."/>
            <person name="Zong Z."/>
        </authorList>
    </citation>
    <scope>NUCLEOTIDE SEQUENCE [LARGE SCALE GENOMIC DNA]</scope>
    <source>
        <strain evidence="1 2">WCHAW060049</strain>
    </source>
</reference>
<evidence type="ECO:0000313" key="2">
    <source>
        <dbReference type="Proteomes" id="UP000293863"/>
    </source>
</evidence>
<comment type="caution">
    <text evidence="1">The sequence shown here is derived from an EMBL/GenBank/DDBJ whole genome shotgun (WGS) entry which is preliminary data.</text>
</comment>
<accession>A0A4Q7ADD7</accession>
<dbReference type="RefSeq" id="WP_130131264.1">
    <property type="nucleotide sequence ID" value="NZ_SGSQ01000024.1"/>
</dbReference>
<dbReference type="EMBL" id="SGSQ01000024">
    <property type="protein sequence ID" value="RZG44395.1"/>
    <property type="molecule type" value="Genomic_DNA"/>
</dbReference>
<dbReference type="InterPro" id="IPR047741">
    <property type="entry name" value="DIP1984-like"/>
</dbReference>
<dbReference type="CDD" id="cd12208">
    <property type="entry name" value="DIP1984-like"/>
    <property type="match status" value="1"/>
</dbReference>
<dbReference type="Proteomes" id="UP000293863">
    <property type="component" value="Unassembled WGS sequence"/>
</dbReference>
<dbReference type="AlphaFoldDB" id="A0A4Q7ADD7"/>
<evidence type="ECO:0000313" key="1">
    <source>
        <dbReference type="EMBL" id="RZG44395.1"/>
    </source>
</evidence>